<sequence length="408" mass="43588">MPFMNESKISFKFPLVDHSAAAITSGGVFGAVGFSDKYAGHTTADDELVVALRAALNQKTAGSKDAELIRSFAFAWLKGRNHKLGHVVAYSVEIQNCIGFLSQIGFLDRTANTISNVAVGVAGIALTWELFFWEDTMAAPVIAGSVVAESAMFGLSQAFESKITKRFGEPGTPVKRSDFDIEPILVFLQCCQTRNVITRVDGDKALVDALVTRLDAQIFSLFLLNSRQLEGLACMGASEATAAVAAHAAIALGLSDVCDRLDLLEMLQRNIVGLDDETRRGETESTLRAIRRHVSFDTNAIERQLSRQLISSATTEALDLAVVPLRASLQLMSLVAGGMESVSPGQYGSGFSMLKRGIDSACSVASSSPDVLANALSAGISAEAWARHKFDKVCDFLVLPKSTAENGA</sequence>
<dbReference type="KEGG" id="mff:MFFC18_28360"/>
<proteinExistence type="predicted"/>
<protein>
    <submittedName>
        <fullName evidence="1">Uncharacterized protein</fullName>
    </submittedName>
</protein>
<evidence type="ECO:0000313" key="1">
    <source>
        <dbReference type="EMBL" id="QEG22948.1"/>
    </source>
</evidence>
<organism evidence="1 2">
    <name type="scientific">Mariniblastus fucicola</name>
    <dbReference type="NCBI Taxonomy" id="980251"/>
    <lineage>
        <taxon>Bacteria</taxon>
        <taxon>Pseudomonadati</taxon>
        <taxon>Planctomycetota</taxon>
        <taxon>Planctomycetia</taxon>
        <taxon>Pirellulales</taxon>
        <taxon>Pirellulaceae</taxon>
        <taxon>Mariniblastus</taxon>
    </lineage>
</organism>
<keyword evidence="2" id="KW-1185">Reference proteome</keyword>
<gene>
    <name evidence="1" type="ORF">MFFC18_28360</name>
</gene>
<accession>A0A5B9P9G4</accession>
<name>A0A5B9P9G4_9BACT</name>
<reference evidence="1 2" key="1">
    <citation type="submission" date="2019-08" db="EMBL/GenBank/DDBJ databases">
        <title>Deep-cultivation of Planctomycetes and their phenomic and genomic characterization uncovers novel biology.</title>
        <authorList>
            <person name="Wiegand S."/>
            <person name="Jogler M."/>
            <person name="Boedeker C."/>
            <person name="Pinto D."/>
            <person name="Vollmers J."/>
            <person name="Rivas-Marin E."/>
            <person name="Kohn T."/>
            <person name="Peeters S.H."/>
            <person name="Heuer A."/>
            <person name="Rast P."/>
            <person name="Oberbeckmann S."/>
            <person name="Bunk B."/>
            <person name="Jeske O."/>
            <person name="Meyerdierks A."/>
            <person name="Storesund J.E."/>
            <person name="Kallscheuer N."/>
            <person name="Luecker S."/>
            <person name="Lage O.M."/>
            <person name="Pohl T."/>
            <person name="Merkel B.J."/>
            <person name="Hornburger P."/>
            <person name="Mueller R.-W."/>
            <person name="Bruemmer F."/>
            <person name="Labrenz M."/>
            <person name="Spormann A.M."/>
            <person name="Op den Camp H."/>
            <person name="Overmann J."/>
            <person name="Amann R."/>
            <person name="Jetten M.S.M."/>
            <person name="Mascher T."/>
            <person name="Medema M.H."/>
            <person name="Devos D.P."/>
            <person name="Kaster A.-K."/>
            <person name="Ovreas L."/>
            <person name="Rohde M."/>
            <person name="Galperin M.Y."/>
            <person name="Jogler C."/>
        </authorList>
    </citation>
    <scope>NUCLEOTIDE SEQUENCE [LARGE SCALE GENOMIC DNA]</scope>
    <source>
        <strain evidence="1 2">FC18</strain>
    </source>
</reference>
<evidence type="ECO:0000313" key="2">
    <source>
        <dbReference type="Proteomes" id="UP000322214"/>
    </source>
</evidence>
<dbReference type="AlphaFoldDB" id="A0A5B9P9G4"/>
<dbReference type="EMBL" id="CP042912">
    <property type="protein sequence ID" value="QEG22948.1"/>
    <property type="molecule type" value="Genomic_DNA"/>
</dbReference>
<dbReference type="Proteomes" id="UP000322214">
    <property type="component" value="Chromosome"/>
</dbReference>